<dbReference type="AlphaFoldDB" id="A0A7X5V2W5"/>
<dbReference type="Proteomes" id="UP000564677">
    <property type="component" value="Unassembled WGS sequence"/>
</dbReference>
<evidence type="ECO:0000256" key="1">
    <source>
        <dbReference type="SAM" id="Phobius"/>
    </source>
</evidence>
<evidence type="ECO:0000313" key="3">
    <source>
        <dbReference type="Proteomes" id="UP000564677"/>
    </source>
</evidence>
<evidence type="ECO:0000313" key="2">
    <source>
        <dbReference type="EMBL" id="NIJ66907.1"/>
    </source>
</evidence>
<gene>
    <name evidence="2" type="ORF">FHR20_003885</name>
</gene>
<reference evidence="2 3" key="1">
    <citation type="submission" date="2020-03" db="EMBL/GenBank/DDBJ databases">
        <title>Genomic Encyclopedia of Type Strains, Phase IV (KMG-IV): sequencing the most valuable type-strain genomes for metagenomic binning, comparative biology and taxonomic classification.</title>
        <authorList>
            <person name="Goeker M."/>
        </authorList>
    </citation>
    <scope>NUCLEOTIDE SEQUENCE [LARGE SCALE GENOMIC DNA]</scope>
    <source>
        <strain evidence="2 3">DSM 4733</strain>
    </source>
</reference>
<keyword evidence="1" id="KW-1133">Transmembrane helix</keyword>
<name>A0A7X5V2W5_9SPHN</name>
<accession>A0A7X5V2W5</accession>
<sequence>MFLAMHVRRARLPFVLAIPGAGLLAGIAVVLFQ</sequence>
<protein>
    <submittedName>
        <fullName evidence="2">Uncharacterized protein</fullName>
    </submittedName>
</protein>
<keyword evidence="3" id="KW-1185">Reference proteome</keyword>
<comment type="caution">
    <text evidence="2">The sequence shown here is derived from an EMBL/GenBank/DDBJ whole genome shotgun (WGS) entry which is preliminary data.</text>
</comment>
<organism evidence="2 3">
    <name type="scientific">Sphingomonas leidyi</name>
    <dbReference type="NCBI Taxonomy" id="68569"/>
    <lineage>
        <taxon>Bacteria</taxon>
        <taxon>Pseudomonadati</taxon>
        <taxon>Pseudomonadota</taxon>
        <taxon>Alphaproteobacteria</taxon>
        <taxon>Sphingomonadales</taxon>
        <taxon>Sphingomonadaceae</taxon>
        <taxon>Sphingomonas</taxon>
    </lineage>
</organism>
<keyword evidence="1" id="KW-0472">Membrane</keyword>
<proteinExistence type="predicted"/>
<feature type="transmembrane region" description="Helical" evidence="1">
    <location>
        <begin position="12"/>
        <end position="32"/>
    </location>
</feature>
<dbReference type="EMBL" id="JAASQV010000005">
    <property type="protein sequence ID" value="NIJ66907.1"/>
    <property type="molecule type" value="Genomic_DNA"/>
</dbReference>
<keyword evidence="1" id="KW-0812">Transmembrane</keyword>